<proteinExistence type="predicted"/>
<evidence type="ECO:0000256" key="1">
    <source>
        <dbReference type="SAM" id="MobiDB-lite"/>
    </source>
</evidence>
<feature type="compositionally biased region" description="Basic residues" evidence="1">
    <location>
        <begin position="73"/>
        <end position="87"/>
    </location>
</feature>
<organism evidence="2 3">
    <name type="scientific">Liparis tanakae</name>
    <name type="common">Tanaka's snailfish</name>
    <dbReference type="NCBI Taxonomy" id="230148"/>
    <lineage>
        <taxon>Eukaryota</taxon>
        <taxon>Metazoa</taxon>
        <taxon>Chordata</taxon>
        <taxon>Craniata</taxon>
        <taxon>Vertebrata</taxon>
        <taxon>Euteleostomi</taxon>
        <taxon>Actinopterygii</taxon>
        <taxon>Neopterygii</taxon>
        <taxon>Teleostei</taxon>
        <taxon>Neoteleostei</taxon>
        <taxon>Acanthomorphata</taxon>
        <taxon>Eupercaria</taxon>
        <taxon>Perciformes</taxon>
        <taxon>Cottioidei</taxon>
        <taxon>Cottales</taxon>
        <taxon>Liparidae</taxon>
        <taxon>Liparis</taxon>
    </lineage>
</organism>
<accession>A0A4Z2HTJ7</accession>
<dbReference type="AlphaFoldDB" id="A0A4Z2HTJ7"/>
<gene>
    <name evidence="2" type="ORF">EYF80_020643</name>
</gene>
<name>A0A4Z2HTJ7_9TELE</name>
<evidence type="ECO:0000313" key="2">
    <source>
        <dbReference type="EMBL" id="TNN69176.1"/>
    </source>
</evidence>
<feature type="compositionally biased region" description="Polar residues" evidence="1">
    <location>
        <begin position="61"/>
        <end position="72"/>
    </location>
</feature>
<comment type="caution">
    <text evidence="2">The sequence shown here is derived from an EMBL/GenBank/DDBJ whole genome shotgun (WGS) entry which is preliminary data.</text>
</comment>
<reference evidence="2 3" key="1">
    <citation type="submission" date="2019-03" db="EMBL/GenBank/DDBJ databases">
        <title>First draft genome of Liparis tanakae, snailfish: a comprehensive survey of snailfish specific genes.</title>
        <authorList>
            <person name="Kim W."/>
            <person name="Song I."/>
            <person name="Jeong J.-H."/>
            <person name="Kim D."/>
            <person name="Kim S."/>
            <person name="Ryu S."/>
            <person name="Song J.Y."/>
            <person name="Lee S.K."/>
        </authorList>
    </citation>
    <scope>NUCLEOTIDE SEQUENCE [LARGE SCALE GENOMIC DNA]</scope>
    <source>
        <tissue evidence="2">Muscle</tissue>
    </source>
</reference>
<dbReference type="EMBL" id="SRLO01000179">
    <property type="protein sequence ID" value="TNN69176.1"/>
    <property type="molecule type" value="Genomic_DNA"/>
</dbReference>
<evidence type="ECO:0000313" key="3">
    <source>
        <dbReference type="Proteomes" id="UP000314294"/>
    </source>
</evidence>
<protein>
    <submittedName>
        <fullName evidence="2">Uncharacterized protein</fullName>
    </submittedName>
</protein>
<dbReference type="Proteomes" id="UP000314294">
    <property type="component" value="Unassembled WGS sequence"/>
</dbReference>
<keyword evidence="3" id="KW-1185">Reference proteome</keyword>
<feature type="region of interest" description="Disordered" evidence="1">
    <location>
        <begin position="44"/>
        <end position="87"/>
    </location>
</feature>
<sequence>MTLCHAHFLFVPARRSGTASTAKVKGHVSSPRFRLFRSVTQDLRRRKHARSAGGQPVGSRRQFNSRLPSPSTYRHHHHHHYHHNHHHRHHHFPKLRLTACLFAAAAAMIWLQSVVYQASL</sequence>